<keyword evidence="2" id="KW-1185">Reference proteome</keyword>
<dbReference type="AlphaFoldDB" id="A0AA88XKS1"/>
<sequence length="160" mass="18619">MGNRCRLWTAICHAISKWCGYPGLRAHNPLTSPITQRSRRTYNCGVKQPPHYKYSPTERDFRTLLQDIRELIDVKHKIKDVTYNPVNEDVDLPKSDDIADDPVILPIGLTKTDPFDLLSGDDEIIDNDYEPNNKVSKKTYKWVPKATQRQTYDNENHYRS</sequence>
<reference evidence="1" key="1">
    <citation type="submission" date="2019-08" db="EMBL/GenBank/DDBJ databases">
        <title>The improved chromosome-level genome for the pearl oyster Pinctada fucata martensii using PacBio sequencing and Hi-C.</title>
        <authorList>
            <person name="Zheng Z."/>
        </authorList>
    </citation>
    <scope>NUCLEOTIDE SEQUENCE</scope>
    <source>
        <strain evidence="1">ZZ-2019</strain>
        <tissue evidence="1">Adductor muscle</tissue>
    </source>
</reference>
<protein>
    <submittedName>
        <fullName evidence="1">Uncharacterized protein</fullName>
    </submittedName>
</protein>
<gene>
    <name evidence="1" type="ORF">FSP39_003411</name>
</gene>
<organism evidence="1 2">
    <name type="scientific">Pinctada imbricata</name>
    <name type="common">Atlantic pearl-oyster</name>
    <name type="synonym">Pinctada martensii</name>
    <dbReference type="NCBI Taxonomy" id="66713"/>
    <lineage>
        <taxon>Eukaryota</taxon>
        <taxon>Metazoa</taxon>
        <taxon>Spiralia</taxon>
        <taxon>Lophotrochozoa</taxon>
        <taxon>Mollusca</taxon>
        <taxon>Bivalvia</taxon>
        <taxon>Autobranchia</taxon>
        <taxon>Pteriomorphia</taxon>
        <taxon>Pterioida</taxon>
        <taxon>Pterioidea</taxon>
        <taxon>Pteriidae</taxon>
        <taxon>Pinctada</taxon>
    </lineage>
</organism>
<dbReference type="EMBL" id="VSWD01000011">
    <property type="protein sequence ID" value="KAK3087235.1"/>
    <property type="molecule type" value="Genomic_DNA"/>
</dbReference>
<accession>A0AA88XKS1</accession>
<dbReference type="Proteomes" id="UP001186944">
    <property type="component" value="Unassembled WGS sequence"/>
</dbReference>
<comment type="caution">
    <text evidence="1">The sequence shown here is derived from an EMBL/GenBank/DDBJ whole genome shotgun (WGS) entry which is preliminary data.</text>
</comment>
<proteinExistence type="predicted"/>
<name>A0AA88XKS1_PINIB</name>
<evidence type="ECO:0000313" key="2">
    <source>
        <dbReference type="Proteomes" id="UP001186944"/>
    </source>
</evidence>
<evidence type="ECO:0000313" key="1">
    <source>
        <dbReference type="EMBL" id="KAK3087235.1"/>
    </source>
</evidence>